<dbReference type="GO" id="GO:0030286">
    <property type="term" value="C:dynein complex"/>
    <property type="evidence" value="ECO:0007669"/>
    <property type="project" value="InterPro"/>
</dbReference>
<feature type="non-terminal residue" evidence="3">
    <location>
        <position position="437"/>
    </location>
</feature>
<dbReference type="AlphaFoldDB" id="A0A8S4NPF6"/>
<organism evidence="3 4">
    <name type="scientific">Owenia fusiformis</name>
    <name type="common">Polychaete worm</name>
    <dbReference type="NCBI Taxonomy" id="6347"/>
    <lineage>
        <taxon>Eukaryota</taxon>
        <taxon>Metazoa</taxon>
        <taxon>Spiralia</taxon>
        <taxon>Lophotrochozoa</taxon>
        <taxon>Annelida</taxon>
        <taxon>Polychaeta</taxon>
        <taxon>Sedentaria</taxon>
        <taxon>Canalipalpata</taxon>
        <taxon>Sabellida</taxon>
        <taxon>Oweniida</taxon>
        <taxon>Oweniidae</taxon>
        <taxon>Owenia</taxon>
    </lineage>
</organism>
<feature type="domain" description="Dynein heavy chain AAA lid" evidence="1">
    <location>
        <begin position="1"/>
        <end position="126"/>
    </location>
</feature>
<dbReference type="Proteomes" id="UP000749559">
    <property type="component" value="Unassembled WGS sequence"/>
</dbReference>
<evidence type="ECO:0008006" key="5">
    <source>
        <dbReference type="Google" id="ProtNLM"/>
    </source>
</evidence>
<dbReference type="InterPro" id="IPR042219">
    <property type="entry name" value="AAA_lid_11_sf"/>
</dbReference>
<evidence type="ECO:0000259" key="1">
    <source>
        <dbReference type="Pfam" id="PF18198"/>
    </source>
</evidence>
<evidence type="ECO:0000259" key="2">
    <source>
        <dbReference type="Pfam" id="PF18199"/>
    </source>
</evidence>
<dbReference type="Gene3D" id="1.10.8.720">
    <property type="entry name" value="Region D6 of dynein motor"/>
    <property type="match status" value="1"/>
</dbReference>
<dbReference type="InterPro" id="IPR041658">
    <property type="entry name" value="AAA_lid_11"/>
</dbReference>
<comment type="caution">
    <text evidence="3">The sequence shown here is derived from an EMBL/GenBank/DDBJ whole genome shotgun (WGS) entry which is preliminary data.</text>
</comment>
<dbReference type="InterPro" id="IPR026983">
    <property type="entry name" value="DHC"/>
</dbReference>
<protein>
    <recommendedName>
        <fullName evidence="5">Dynein heavy chain</fullName>
    </recommendedName>
</protein>
<evidence type="ECO:0000313" key="3">
    <source>
        <dbReference type="EMBL" id="CAH1783199.1"/>
    </source>
</evidence>
<name>A0A8S4NPF6_OWEFU</name>
<dbReference type="PANTHER" id="PTHR22878">
    <property type="entry name" value="DYNEIN HEAVY CHAIN 6, AXONEMAL-LIKE-RELATED"/>
    <property type="match status" value="1"/>
</dbReference>
<reference evidence="3" key="1">
    <citation type="submission" date="2022-03" db="EMBL/GenBank/DDBJ databases">
        <authorList>
            <person name="Martin C."/>
        </authorList>
    </citation>
    <scope>NUCLEOTIDE SEQUENCE</scope>
</reference>
<dbReference type="PANTHER" id="PTHR22878:SF71">
    <property type="entry name" value="DYNEIN, AXONEMAL, HEAVY CHAIN 3"/>
    <property type="match status" value="1"/>
</dbReference>
<dbReference type="GO" id="GO:0051959">
    <property type="term" value="F:dynein light intermediate chain binding"/>
    <property type="evidence" value="ECO:0007669"/>
    <property type="project" value="InterPro"/>
</dbReference>
<keyword evidence="4" id="KW-1185">Reference proteome</keyword>
<dbReference type="InterPro" id="IPR043160">
    <property type="entry name" value="Dynein_C_barrel"/>
</dbReference>
<dbReference type="GO" id="GO:0007018">
    <property type="term" value="P:microtubule-based movement"/>
    <property type="evidence" value="ECO:0007669"/>
    <property type="project" value="InterPro"/>
</dbReference>
<sequence length="437" mass="50046">VQERRKFGPLGWNIPYEFNESDLRISVRQLVMFNNDYEDPPIEALAYLTGECNYGGRVTDERDRRLIMSILNIFYHIDVINDPNYKFSQSGLYYAPAKGSYDDYIAYIRSLPLIPHPEVFGLHENADISKDQQETNTLFDGILLTLPRQTSGGGKSSQEIIEELACDILSKIPPDFELDEVQAKYPVRYEESMNTVLVQELIRFNRLITTVRQSLIDIRKAIKGLVVMSSELEDVFDSMMVGKVPAMWAAKSYPSLKPLGSYVTDLIARIHFFQEWIMNGIPVVFWISGFYFTPSFMTGVTQNYARRYKIPIDHLGFEFEVMKQENTMTSKPNNGAYIKGLFVEGARWGREDMALAESKSKILYDPLPIVWLKPGEKAKFEERKTYTCPVYKTSARRGTLSTTGHSTNYVLSIELPTKEPPGHWINRGVALLCQLDD</sequence>
<dbReference type="OrthoDB" id="10251809at2759"/>
<dbReference type="Gene3D" id="3.10.490.20">
    <property type="match status" value="1"/>
</dbReference>
<dbReference type="Pfam" id="PF18199">
    <property type="entry name" value="Dynein_C"/>
    <property type="match status" value="1"/>
</dbReference>
<dbReference type="InterPro" id="IPR041228">
    <property type="entry name" value="Dynein_C"/>
</dbReference>
<dbReference type="Pfam" id="PF18198">
    <property type="entry name" value="AAA_lid_11"/>
    <property type="match status" value="1"/>
</dbReference>
<gene>
    <name evidence="3" type="ORF">OFUS_LOCUS9560</name>
</gene>
<dbReference type="FunFam" id="1.20.1270.280:FF:000001">
    <property type="entry name" value="dynein heavy chain 7, axonemal"/>
    <property type="match status" value="1"/>
</dbReference>
<dbReference type="Gene3D" id="1.20.1270.280">
    <property type="match status" value="1"/>
</dbReference>
<feature type="domain" description="Dynein heavy chain C-terminal" evidence="2">
    <location>
        <begin position="132"/>
        <end position="433"/>
    </location>
</feature>
<proteinExistence type="predicted"/>
<evidence type="ECO:0000313" key="4">
    <source>
        <dbReference type="Proteomes" id="UP000749559"/>
    </source>
</evidence>
<dbReference type="GO" id="GO:0045505">
    <property type="term" value="F:dynein intermediate chain binding"/>
    <property type="evidence" value="ECO:0007669"/>
    <property type="project" value="InterPro"/>
</dbReference>
<dbReference type="EMBL" id="CAIIXF020000005">
    <property type="protein sequence ID" value="CAH1783199.1"/>
    <property type="molecule type" value="Genomic_DNA"/>
</dbReference>
<accession>A0A8S4NPF6</accession>
<dbReference type="FunFam" id="3.10.490.20:FF:000001">
    <property type="entry name" value="dynein heavy chain 7, axonemal"/>
    <property type="match status" value="1"/>
</dbReference>